<protein>
    <submittedName>
        <fullName evidence="5">Xanthine dehydrogenase family protein subunit M</fullName>
    </submittedName>
</protein>
<dbReference type="GO" id="GO:0016491">
    <property type="term" value="F:oxidoreductase activity"/>
    <property type="evidence" value="ECO:0007669"/>
    <property type="project" value="UniProtKB-KW"/>
</dbReference>
<dbReference type="PANTHER" id="PTHR42659:SF2">
    <property type="entry name" value="XANTHINE DEHYDROGENASE SUBUNIT C-RELATED"/>
    <property type="match status" value="1"/>
</dbReference>
<dbReference type="Gene3D" id="3.30.390.50">
    <property type="entry name" value="CO dehydrogenase flavoprotein, C-terminal domain"/>
    <property type="match status" value="1"/>
</dbReference>
<dbReference type="SMART" id="SM01092">
    <property type="entry name" value="CO_deh_flav_C"/>
    <property type="match status" value="1"/>
</dbReference>
<reference evidence="5 6" key="1">
    <citation type="submission" date="2020-08" db="EMBL/GenBank/DDBJ databases">
        <title>Genome sequence of Nocardioides mesophilus KACC 16243T.</title>
        <authorList>
            <person name="Hyun D.-W."/>
            <person name="Bae J.-W."/>
        </authorList>
    </citation>
    <scope>NUCLEOTIDE SEQUENCE [LARGE SCALE GENOMIC DNA]</scope>
    <source>
        <strain evidence="5 6">KACC 16243</strain>
    </source>
</reference>
<keyword evidence="1" id="KW-0285">Flavoprotein</keyword>
<dbReference type="RefSeq" id="WP_187578422.1">
    <property type="nucleotide sequence ID" value="NZ_CP060713.1"/>
</dbReference>
<dbReference type="Gene3D" id="3.30.465.10">
    <property type="match status" value="1"/>
</dbReference>
<dbReference type="SUPFAM" id="SSF55447">
    <property type="entry name" value="CO dehydrogenase flavoprotein C-terminal domain-like"/>
    <property type="match status" value="1"/>
</dbReference>
<dbReference type="InterPro" id="IPR051312">
    <property type="entry name" value="Diverse_Substr_Oxidored"/>
</dbReference>
<dbReference type="KEGG" id="nmes:H9L09_19325"/>
<name>A0A7G9RAF5_9ACTN</name>
<dbReference type="SUPFAM" id="SSF56176">
    <property type="entry name" value="FAD-binding/transporter-associated domain-like"/>
    <property type="match status" value="1"/>
</dbReference>
<evidence type="ECO:0000256" key="2">
    <source>
        <dbReference type="ARBA" id="ARBA00022827"/>
    </source>
</evidence>
<dbReference type="PROSITE" id="PS51387">
    <property type="entry name" value="FAD_PCMH"/>
    <property type="match status" value="1"/>
</dbReference>
<dbReference type="InterPro" id="IPR036318">
    <property type="entry name" value="FAD-bd_PCMH-like_sf"/>
</dbReference>
<dbReference type="AlphaFoldDB" id="A0A7G9RAF5"/>
<dbReference type="PANTHER" id="PTHR42659">
    <property type="entry name" value="XANTHINE DEHYDROGENASE SUBUNIT C-RELATED"/>
    <property type="match status" value="1"/>
</dbReference>
<dbReference type="InterPro" id="IPR002346">
    <property type="entry name" value="Mopterin_DH_FAD-bd"/>
</dbReference>
<organism evidence="5 6">
    <name type="scientific">Nocardioides mesophilus</name>
    <dbReference type="NCBI Taxonomy" id="433659"/>
    <lineage>
        <taxon>Bacteria</taxon>
        <taxon>Bacillati</taxon>
        <taxon>Actinomycetota</taxon>
        <taxon>Actinomycetes</taxon>
        <taxon>Propionibacteriales</taxon>
        <taxon>Nocardioidaceae</taxon>
        <taxon>Nocardioides</taxon>
    </lineage>
</organism>
<feature type="domain" description="FAD-binding PCMH-type" evidence="4">
    <location>
        <begin position="1"/>
        <end position="180"/>
    </location>
</feature>
<dbReference type="InterPro" id="IPR016169">
    <property type="entry name" value="FAD-bd_PCMH_sub2"/>
</dbReference>
<dbReference type="InterPro" id="IPR016167">
    <property type="entry name" value="FAD-bd_PCMH_sub1"/>
</dbReference>
<dbReference type="EMBL" id="CP060713">
    <property type="protein sequence ID" value="QNN52580.1"/>
    <property type="molecule type" value="Genomic_DNA"/>
</dbReference>
<evidence type="ECO:0000256" key="3">
    <source>
        <dbReference type="ARBA" id="ARBA00023002"/>
    </source>
</evidence>
<evidence type="ECO:0000313" key="6">
    <source>
        <dbReference type="Proteomes" id="UP000515947"/>
    </source>
</evidence>
<dbReference type="GO" id="GO:0071949">
    <property type="term" value="F:FAD binding"/>
    <property type="evidence" value="ECO:0007669"/>
    <property type="project" value="InterPro"/>
</dbReference>
<dbReference type="Pfam" id="PF00941">
    <property type="entry name" value="FAD_binding_5"/>
    <property type="match status" value="1"/>
</dbReference>
<evidence type="ECO:0000256" key="1">
    <source>
        <dbReference type="ARBA" id="ARBA00022630"/>
    </source>
</evidence>
<keyword evidence="2" id="KW-0274">FAD</keyword>
<dbReference type="InterPro" id="IPR016166">
    <property type="entry name" value="FAD-bd_PCMH"/>
</dbReference>
<dbReference type="Pfam" id="PF03450">
    <property type="entry name" value="CO_deh_flav_C"/>
    <property type="match status" value="1"/>
</dbReference>
<evidence type="ECO:0000259" key="4">
    <source>
        <dbReference type="PROSITE" id="PS51387"/>
    </source>
</evidence>
<dbReference type="Proteomes" id="UP000515947">
    <property type="component" value="Chromosome"/>
</dbReference>
<dbReference type="Gene3D" id="3.30.43.10">
    <property type="entry name" value="Uridine Diphospho-n-acetylenolpyruvylglucosamine Reductase, domain 2"/>
    <property type="match status" value="1"/>
</dbReference>
<sequence length="298" mass="30729">MKPSPFHYHRPATVEEAVRLLAELRAGGADAKVLAGGQSLVPLMSMRLAAPGHLVDINHLPGLDRVEVTAGEVRVGALARHRTVERDDAAYAACPLLRRALVHVAHPAIRNRGTTVGSIVHADPAGEMTAVLAVLGGRLELVSTSGTRQVAAETLFTGPMTTTVRTDELAVAALFPVPPAGTGSAFVELARRSGDYALCGVAALVTVDADLAVTGARLGLISVGPMPVVVDLAPAVHGSGGGIDVAAVRALVDAAVEPDADIHASAEYRRHLAGVLSERAVGAALEDALRRRRGRSAA</sequence>
<evidence type="ECO:0000313" key="5">
    <source>
        <dbReference type="EMBL" id="QNN52580.1"/>
    </source>
</evidence>
<gene>
    <name evidence="5" type="ORF">H9L09_19325</name>
</gene>
<dbReference type="InterPro" id="IPR005107">
    <property type="entry name" value="CO_DH_flav_C"/>
</dbReference>
<accession>A0A7G9RAF5</accession>
<keyword evidence="6" id="KW-1185">Reference proteome</keyword>
<keyword evidence="3" id="KW-0560">Oxidoreductase</keyword>
<dbReference type="InterPro" id="IPR036683">
    <property type="entry name" value="CO_DH_flav_C_dom_sf"/>
</dbReference>
<proteinExistence type="predicted"/>